<proteinExistence type="predicted"/>
<evidence type="ECO:0000313" key="2">
    <source>
        <dbReference type="Proteomes" id="UP000283063"/>
    </source>
</evidence>
<keyword evidence="2" id="KW-1185">Reference proteome</keyword>
<evidence type="ECO:0000313" key="1">
    <source>
        <dbReference type="EMBL" id="AZV77929.1"/>
    </source>
</evidence>
<dbReference type="EMBL" id="CP033219">
    <property type="protein sequence ID" value="AZV77929.1"/>
    <property type="molecule type" value="Genomic_DNA"/>
</dbReference>
<dbReference type="AlphaFoldDB" id="A0A3T0N1R1"/>
<dbReference type="Proteomes" id="UP000283063">
    <property type="component" value="Chromosome"/>
</dbReference>
<dbReference type="RefSeq" id="WP_127748486.1">
    <property type="nucleotide sequence ID" value="NZ_CP033219.1"/>
</dbReference>
<dbReference type="KEGG" id="sedi:EBB79_08490"/>
<sequence>MPIVPTPTQNQLAERRGTDGQVLLWIVAKNRDTGAPESLGFWTGDDHQIFLVGGEVRTYYGAGNVIDVPPITASLGFQVRQTRIKLPPLTDEVQALVRQYDPRLASVEIHSCPMDIDTGNQLGEPIRMFKGFLNEAPEEIARKGGENFLQLVLVSSARNLTLGLPLKRSSSELQRRDPADLGREYSTTAGEWPVRWGG</sequence>
<reference evidence="1 2" key="1">
    <citation type="submission" date="2018-10" db="EMBL/GenBank/DDBJ databases">
        <title>Parasedimentitalea marina sp. nov., a psychrophilic bacterium isolated from deep seawater of the New Britain Trench.</title>
        <authorList>
            <person name="Cao J."/>
        </authorList>
    </citation>
    <scope>NUCLEOTIDE SEQUENCE [LARGE SCALE GENOMIC DNA]</scope>
    <source>
        <strain evidence="1 2">W43</strain>
    </source>
</reference>
<organism evidence="1 2">
    <name type="scientific">Parasedimentitalea marina</name>
    <dbReference type="NCBI Taxonomy" id="2483033"/>
    <lineage>
        <taxon>Bacteria</taxon>
        <taxon>Pseudomonadati</taxon>
        <taxon>Pseudomonadota</taxon>
        <taxon>Alphaproteobacteria</taxon>
        <taxon>Rhodobacterales</taxon>
        <taxon>Paracoccaceae</taxon>
        <taxon>Parasedimentitalea</taxon>
    </lineage>
</organism>
<accession>A0A3T0N1R1</accession>
<gene>
    <name evidence="1" type="ORF">EBB79_08490</name>
</gene>
<protein>
    <submittedName>
        <fullName evidence="1">Uncharacterized protein</fullName>
    </submittedName>
</protein>
<dbReference type="OrthoDB" id="7770859at2"/>
<name>A0A3T0N1R1_9RHOB</name>